<proteinExistence type="predicted"/>
<evidence type="ECO:0000313" key="2">
    <source>
        <dbReference type="EMBL" id="GAA3377150.1"/>
    </source>
</evidence>
<feature type="compositionally biased region" description="Basic residues" evidence="1">
    <location>
        <begin position="128"/>
        <end position="142"/>
    </location>
</feature>
<gene>
    <name evidence="2" type="ORF">GCM10020367_51680</name>
</gene>
<sequence length="149" mass="16899">MLRALASDRPPQYRRAPRGSAVDAVEPAVRELLKQTPTMPVTVITERIGRERGLTILRERVRELRSAYVPVDPVSRTVYEPGEFAQSDLWFPPVDIPVGYAPSRPPTEPGPATVRLPRRRRGDGEARGRRRRGRSPSCRRPRSGREGRR</sequence>
<dbReference type="EMBL" id="BAAAYL010000001">
    <property type="protein sequence ID" value="GAA3377150.1"/>
    <property type="molecule type" value="Genomic_DNA"/>
</dbReference>
<dbReference type="Proteomes" id="UP001499990">
    <property type="component" value="Unassembled WGS sequence"/>
</dbReference>
<reference evidence="3" key="1">
    <citation type="journal article" date="2019" name="Int. J. Syst. Evol. Microbiol.">
        <title>The Global Catalogue of Microorganisms (GCM) 10K type strain sequencing project: providing services to taxonomists for standard genome sequencing and annotation.</title>
        <authorList>
            <consortium name="The Broad Institute Genomics Platform"/>
            <consortium name="The Broad Institute Genome Sequencing Center for Infectious Disease"/>
            <person name="Wu L."/>
            <person name="Ma J."/>
        </authorList>
    </citation>
    <scope>NUCLEOTIDE SEQUENCE [LARGE SCALE GENOMIC DNA]</scope>
    <source>
        <strain evidence="3">JCM 9651</strain>
    </source>
</reference>
<comment type="caution">
    <text evidence="2">The sequence shown here is derived from an EMBL/GenBank/DDBJ whole genome shotgun (WGS) entry which is preliminary data.</text>
</comment>
<feature type="region of interest" description="Disordered" evidence="1">
    <location>
        <begin position="95"/>
        <end position="149"/>
    </location>
</feature>
<accession>A0ABP6SIA4</accession>
<protein>
    <submittedName>
        <fullName evidence="2">Uncharacterized protein</fullName>
    </submittedName>
</protein>
<evidence type="ECO:0000256" key="1">
    <source>
        <dbReference type="SAM" id="MobiDB-lite"/>
    </source>
</evidence>
<feature type="region of interest" description="Disordered" evidence="1">
    <location>
        <begin position="1"/>
        <end position="22"/>
    </location>
</feature>
<name>A0ABP6SIA4_9ACTN</name>
<keyword evidence="3" id="KW-1185">Reference proteome</keyword>
<organism evidence="2 3">
    <name type="scientific">Streptomyces sannanensis</name>
    <dbReference type="NCBI Taxonomy" id="285536"/>
    <lineage>
        <taxon>Bacteria</taxon>
        <taxon>Bacillati</taxon>
        <taxon>Actinomycetota</taxon>
        <taxon>Actinomycetes</taxon>
        <taxon>Kitasatosporales</taxon>
        <taxon>Streptomycetaceae</taxon>
        <taxon>Streptomyces</taxon>
    </lineage>
</organism>
<evidence type="ECO:0000313" key="3">
    <source>
        <dbReference type="Proteomes" id="UP001499990"/>
    </source>
</evidence>